<feature type="region of interest" description="Disordered" evidence="1">
    <location>
        <begin position="67"/>
        <end position="90"/>
    </location>
</feature>
<dbReference type="Proteomes" id="UP000222356">
    <property type="component" value="Segment"/>
</dbReference>
<sequence length="90" mass="9462">MSKQDNRPTKSVAQACADGDLRGMLVAAQAIVARKLDDPDTRAADVAALTKRLREITDEIAEIDAAADTDPDSVAAAAATPDEQFDGNSY</sequence>
<evidence type="ECO:0000256" key="1">
    <source>
        <dbReference type="SAM" id="MobiDB-lite"/>
    </source>
</evidence>
<accession>A0A222ZSM3</accession>
<evidence type="ECO:0000313" key="2">
    <source>
        <dbReference type="EMBL" id="ASR87716.1"/>
    </source>
</evidence>
<evidence type="ECO:0000313" key="3">
    <source>
        <dbReference type="Proteomes" id="UP000222356"/>
    </source>
</evidence>
<proteinExistence type="predicted"/>
<reference evidence="2 3" key="1">
    <citation type="submission" date="2017-05" db="EMBL/GenBank/DDBJ databases">
        <authorList>
            <person name="Pasqualucci B.A."/>
            <person name="Edgington N.P."/>
            <person name="Stoner T.H."/>
            <person name="Garlena R.A."/>
            <person name="Russell D.A."/>
            <person name="Pope W.H."/>
            <person name="Jacobs-Sera D."/>
            <person name="Hatfull G.F."/>
        </authorList>
    </citation>
    <scope>NUCLEOTIDE SEQUENCE [LARGE SCALE GENOMIC DNA]</scope>
</reference>
<organism evidence="2 3">
    <name type="scientific">Mycobacterium phage Wintermute</name>
    <dbReference type="NCBI Taxonomy" id="2015891"/>
    <lineage>
        <taxon>Viruses</taxon>
        <taxon>Duplodnaviria</taxon>
        <taxon>Heunggongvirae</taxon>
        <taxon>Uroviricota</taxon>
        <taxon>Caudoviricetes</taxon>
        <taxon>Weiservirinae</taxon>
        <taxon>Fionnbharthvirus</taxon>
        <taxon>Fionnbharthvirus fionnbharth</taxon>
    </lineage>
</organism>
<protein>
    <submittedName>
        <fullName evidence="2">Uncharacterized protein</fullName>
    </submittedName>
</protein>
<gene>
    <name evidence="2" type="primary">8</name>
    <name evidence="2" type="ORF">WINTERMUTE_8</name>
</gene>
<dbReference type="EMBL" id="MF140435">
    <property type="protein sequence ID" value="ASR87716.1"/>
    <property type="molecule type" value="Genomic_DNA"/>
</dbReference>
<name>A0A222ZSM3_9CAUD</name>